<dbReference type="GO" id="GO:0030288">
    <property type="term" value="C:outer membrane-bounded periplasmic space"/>
    <property type="evidence" value="ECO:0007669"/>
    <property type="project" value="TreeGrafter"/>
</dbReference>
<dbReference type="PROSITE" id="PS50106">
    <property type="entry name" value="PDZ"/>
    <property type="match status" value="1"/>
</dbReference>
<dbReference type="CDD" id="cd06782">
    <property type="entry name" value="cpPDZ_CPP-like"/>
    <property type="match status" value="1"/>
</dbReference>
<feature type="domain" description="PDZ" evidence="5">
    <location>
        <begin position="85"/>
        <end position="178"/>
    </location>
</feature>
<evidence type="ECO:0000313" key="6">
    <source>
        <dbReference type="EMBL" id="MPM45376.1"/>
    </source>
</evidence>
<dbReference type="AlphaFoldDB" id="A0A644ZXC9"/>
<dbReference type="CDD" id="cd07560">
    <property type="entry name" value="Peptidase_S41_CPP"/>
    <property type="match status" value="1"/>
</dbReference>
<dbReference type="InterPro" id="IPR001478">
    <property type="entry name" value="PDZ"/>
</dbReference>
<accession>A0A644ZXC9</accession>
<evidence type="ECO:0000256" key="2">
    <source>
        <dbReference type="ARBA" id="ARBA00022670"/>
    </source>
</evidence>
<dbReference type="SMART" id="SM00228">
    <property type="entry name" value="PDZ"/>
    <property type="match status" value="1"/>
</dbReference>
<dbReference type="GO" id="GO:0007165">
    <property type="term" value="P:signal transduction"/>
    <property type="evidence" value="ECO:0007669"/>
    <property type="project" value="TreeGrafter"/>
</dbReference>
<dbReference type="InterPro" id="IPR004447">
    <property type="entry name" value="Peptidase_S41A"/>
</dbReference>
<evidence type="ECO:0000256" key="4">
    <source>
        <dbReference type="ARBA" id="ARBA00022825"/>
    </source>
</evidence>
<dbReference type="GO" id="GO:0004175">
    <property type="term" value="F:endopeptidase activity"/>
    <property type="evidence" value="ECO:0007669"/>
    <property type="project" value="TreeGrafter"/>
</dbReference>
<dbReference type="GO" id="GO:0006508">
    <property type="term" value="P:proteolysis"/>
    <property type="evidence" value="ECO:0007669"/>
    <property type="project" value="UniProtKB-KW"/>
</dbReference>
<gene>
    <name evidence="6" type="ORF">SDC9_92063</name>
</gene>
<proteinExistence type="inferred from homology"/>
<dbReference type="SUPFAM" id="SSF50156">
    <property type="entry name" value="PDZ domain-like"/>
    <property type="match status" value="1"/>
</dbReference>
<dbReference type="EMBL" id="VSSQ01010853">
    <property type="protein sequence ID" value="MPM45376.1"/>
    <property type="molecule type" value="Genomic_DNA"/>
</dbReference>
<protein>
    <recommendedName>
        <fullName evidence="5">PDZ domain-containing protein</fullName>
    </recommendedName>
</protein>
<comment type="similarity">
    <text evidence="1">Belongs to the peptidase S41A family.</text>
</comment>
<dbReference type="Pfam" id="PF17820">
    <property type="entry name" value="PDZ_6"/>
    <property type="match status" value="1"/>
</dbReference>
<dbReference type="SUPFAM" id="SSF52096">
    <property type="entry name" value="ClpP/crotonase"/>
    <property type="match status" value="1"/>
</dbReference>
<dbReference type="Gene3D" id="3.90.226.10">
    <property type="entry name" value="2-enoyl-CoA Hydratase, Chain A, domain 1"/>
    <property type="match status" value="1"/>
</dbReference>
<evidence type="ECO:0000256" key="1">
    <source>
        <dbReference type="ARBA" id="ARBA00009179"/>
    </source>
</evidence>
<dbReference type="NCBIfam" id="TIGR00225">
    <property type="entry name" value="prc"/>
    <property type="match status" value="1"/>
</dbReference>
<organism evidence="6">
    <name type="scientific">bioreactor metagenome</name>
    <dbReference type="NCBI Taxonomy" id="1076179"/>
    <lineage>
        <taxon>unclassified sequences</taxon>
        <taxon>metagenomes</taxon>
        <taxon>ecological metagenomes</taxon>
    </lineage>
</organism>
<dbReference type="InterPro" id="IPR036034">
    <property type="entry name" value="PDZ_sf"/>
</dbReference>
<dbReference type="PANTHER" id="PTHR32060:SF30">
    <property type="entry name" value="CARBOXY-TERMINAL PROCESSING PROTEASE CTPA"/>
    <property type="match status" value="1"/>
</dbReference>
<keyword evidence="4" id="KW-0720">Serine protease</keyword>
<keyword evidence="2" id="KW-0645">Protease</keyword>
<sequence>MILLPVFGGGSMEQILASPVTTSYTRAAEVDQISIDVAALERLYRYVDSIYIDEVDKQKMFNDLASALIASLDDPYSFYVPPTKAKEYQEETSGVYGGIGTYLNKPAPENKDLSEPTTFMITIVSPFPGSPAQRAGLMAGDLISHIGGEKVDDLTSYEASMKLRGEPNTAVTITVYRNGTSFDLTLVRERITTPTVDSGIIDGNIGYIQLSEFTPQTGKQLLDHVQKLQKQGIVGLVIDERNNSGGAVDGAMQSANIFLDEGKTLVTIQGKKGSLRDQRYISTGKAEVPSSLPIVILTNGGSASSAEIFAAAMKDNGRATLIGSKTFGKGIVQDVFRFGEGFAQVTTAHYYTPNGENIHEFGIEPDIAVEEVKLSDEQIPAFEQLMTDKIISTYVKDNPEPSEENIRRFASLNKDKGIDENILTLLVRNEYLSKMPYDKRPIADPLFDTTLNRAVQFIRTGR</sequence>
<dbReference type="Gene3D" id="3.30.750.44">
    <property type="match status" value="1"/>
</dbReference>
<evidence type="ECO:0000259" key="5">
    <source>
        <dbReference type="PROSITE" id="PS50106"/>
    </source>
</evidence>
<comment type="caution">
    <text evidence="6">The sequence shown here is derived from an EMBL/GenBank/DDBJ whole genome shotgun (WGS) entry which is preliminary data.</text>
</comment>
<dbReference type="InterPro" id="IPR041489">
    <property type="entry name" value="PDZ_6"/>
</dbReference>
<dbReference type="Pfam" id="PF03572">
    <property type="entry name" value="Peptidase_S41"/>
    <property type="match status" value="1"/>
</dbReference>
<dbReference type="PANTHER" id="PTHR32060">
    <property type="entry name" value="TAIL-SPECIFIC PROTEASE"/>
    <property type="match status" value="1"/>
</dbReference>
<dbReference type="GO" id="GO:0008236">
    <property type="term" value="F:serine-type peptidase activity"/>
    <property type="evidence" value="ECO:0007669"/>
    <property type="project" value="UniProtKB-KW"/>
</dbReference>
<name>A0A644ZXC9_9ZZZZ</name>
<evidence type="ECO:0000256" key="3">
    <source>
        <dbReference type="ARBA" id="ARBA00022801"/>
    </source>
</evidence>
<dbReference type="SMART" id="SM00245">
    <property type="entry name" value="TSPc"/>
    <property type="match status" value="1"/>
</dbReference>
<reference evidence="6" key="1">
    <citation type="submission" date="2019-08" db="EMBL/GenBank/DDBJ databases">
        <authorList>
            <person name="Kucharzyk K."/>
            <person name="Murdoch R.W."/>
            <person name="Higgins S."/>
            <person name="Loffler F."/>
        </authorList>
    </citation>
    <scope>NUCLEOTIDE SEQUENCE</scope>
</reference>
<dbReference type="InterPro" id="IPR029045">
    <property type="entry name" value="ClpP/crotonase-like_dom_sf"/>
</dbReference>
<dbReference type="Gene3D" id="2.30.42.10">
    <property type="match status" value="1"/>
</dbReference>
<dbReference type="InterPro" id="IPR005151">
    <property type="entry name" value="Tail-specific_protease"/>
</dbReference>
<keyword evidence="3" id="KW-0378">Hydrolase</keyword>